<dbReference type="GO" id="GO:0004061">
    <property type="term" value="F:arylformamidase activity"/>
    <property type="evidence" value="ECO:0007669"/>
    <property type="project" value="InterPro"/>
</dbReference>
<dbReference type="Pfam" id="PF04199">
    <property type="entry name" value="Cyclase"/>
    <property type="match status" value="1"/>
</dbReference>
<dbReference type="EMBL" id="CP045119">
    <property type="protein sequence ID" value="QIN84173.1"/>
    <property type="molecule type" value="Genomic_DNA"/>
</dbReference>
<dbReference type="SUPFAM" id="SSF102198">
    <property type="entry name" value="Putative cyclase"/>
    <property type="match status" value="1"/>
</dbReference>
<dbReference type="KEGG" id="rub:GBA63_17100"/>
<dbReference type="InterPro" id="IPR007325">
    <property type="entry name" value="KFase/CYL"/>
</dbReference>
<sequence>MGVTPSSPFEGHEWIDLSHTLEEGIPAWPTHTRFGRTLYESQELGDVATHHGLTISEHTGTHMDAPLHFIPQGRAHYGTDEIPLERLAGRAATIEATGFGAGDLLGVDHVEAWEREHGTIERGDRVLIRYGWDERWATGREGRRFLEDWPGLSGEAAEYLVGKGVALVGCDTMAVDAAGSPENLAHHALLGNEVYVVENLKNLVRLPPFAFFMAFPLKIKDGSGSPVRAVALVPR</sequence>
<protein>
    <submittedName>
        <fullName evidence="1">Cyclase family protein</fullName>
    </submittedName>
</protein>
<dbReference type="GO" id="GO:0019441">
    <property type="term" value="P:L-tryptophan catabolic process to kynurenine"/>
    <property type="evidence" value="ECO:0007669"/>
    <property type="project" value="InterPro"/>
</dbReference>
<dbReference type="PANTHER" id="PTHR31118:SF12">
    <property type="entry name" value="CYCLASE-LIKE PROTEIN 2"/>
    <property type="match status" value="1"/>
</dbReference>
<evidence type="ECO:0000313" key="2">
    <source>
        <dbReference type="Proteomes" id="UP000501452"/>
    </source>
</evidence>
<name>A0A6G8QCK3_9ACTN</name>
<keyword evidence="2" id="KW-1185">Reference proteome</keyword>
<gene>
    <name evidence="1" type="ORF">GBA63_17100</name>
</gene>
<organism evidence="1 2">
    <name type="scientific">Rubrobacter tropicus</name>
    <dbReference type="NCBI Taxonomy" id="2653851"/>
    <lineage>
        <taxon>Bacteria</taxon>
        <taxon>Bacillati</taxon>
        <taxon>Actinomycetota</taxon>
        <taxon>Rubrobacteria</taxon>
        <taxon>Rubrobacterales</taxon>
        <taxon>Rubrobacteraceae</taxon>
        <taxon>Rubrobacter</taxon>
    </lineage>
</organism>
<proteinExistence type="predicted"/>
<dbReference type="Gene3D" id="3.50.30.50">
    <property type="entry name" value="Putative cyclase"/>
    <property type="match status" value="1"/>
</dbReference>
<dbReference type="AlphaFoldDB" id="A0A6G8QCK3"/>
<dbReference type="Proteomes" id="UP000501452">
    <property type="component" value="Chromosome"/>
</dbReference>
<dbReference type="PANTHER" id="PTHR31118">
    <property type="entry name" value="CYCLASE-LIKE PROTEIN 2"/>
    <property type="match status" value="1"/>
</dbReference>
<accession>A0A6G8QCK3</accession>
<reference evidence="1 2" key="1">
    <citation type="submission" date="2019-10" db="EMBL/GenBank/DDBJ databases">
        <title>Rubrobacter sp nov SCSIO 52090 isolated from a deep-sea sediment in the South China Sea.</title>
        <authorList>
            <person name="Chen R.W."/>
        </authorList>
    </citation>
    <scope>NUCLEOTIDE SEQUENCE [LARGE SCALE GENOMIC DNA]</scope>
    <source>
        <strain evidence="1 2">SCSIO 52909</strain>
    </source>
</reference>
<evidence type="ECO:0000313" key="1">
    <source>
        <dbReference type="EMBL" id="QIN84173.1"/>
    </source>
</evidence>
<dbReference type="InterPro" id="IPR037175">
    <property type="entry name" value="KFase_sf"/>
</dbReference>